<evidence type="ECO:0000256" key="3">
    <source>
        <dbReference type="PROSITE-ProRule" id="PRU00339"/>
    </source>
</evidence>
<dbReference type="PANTHER" id="PTHR45641">
    <property type="entry name" value="TETRATRICOPEPTIDE REPEAT PROTEIN (AFU_ORTHOLOGUE AFUA_6G03870)"/>
    <property type="match status" value="1"/>
</dbReference>
<dbReference type="InterPro" id="IPR011990">
    <property type="entry name" value="TPR-like_helical_dom_sf"/>
</dbReference>
<dbReference type="SUPFAM" id="SSF48452">
    <property type="entry name" value="TPR-like"/>
    <property type="match status" value="2"/>
</dbReference>
<comment type="caution">
    <text evidence="4">The sequence shown here is derived from an EMBL/GenBank/DDBJ whole genome shotgun (WGS) entry which is preliminary data.</text>
</comment>
<protein>
    <recommendedName>
        <fullName evidence="6">Tetratricopeptide repeat protein</fullName>
    </recommendedName>
</protein>
<evidence type="ECO:0000256" key="2">
    <source>
        <dbReference type="ARBA" id="ARBA00022803"/>
    </source>
</evidence>
<dbReference type="EMBL" id="BAABIA010000003">
    <property type="protein sequence ID" value="GAA5137694.1"/>
    <property type="molecule type" value="Genomic_DNA"/>
</dbReference>
<dbReference type="PANTHER" id="PTHR45641:SF19">
    <property type="entry name" value="NEPHROCYSTIN-3"/>
    <property type="match status" value="1"/>
</dbReference>
<dbReference type="Gene3D" id="1.25.40.10">
    <property type="entry name" value="Tetratricopeptide repeat domain"/>
    <property type="match status" value="2"/>
</dbReference>
<keyword evidence="5" id="KW-1185">Reference proteome</keyword>
<dbReference type="PROSITE" id="PS50005">
    <property type="entry name" value="TPR"/>
    <property type="match status" value="1"/>
</dbReference>
<evidence type="ECO:0008006" key="6">
    <source>
        <dbReference type="Google" id="ProtNLM"/>
    </source>
</evidence>
<organism evidence="4 5">
    <name type="scientific">Prosthecobacter algae</name>
    <dbReference type="NCBI Taxonomy" id="1144682"/>
    <lineage>
        <taxon>Bacteria</taxon>
        <taxon>Pseudomonadati</taxon>
        <taxon>Verrucomicrobiota</taxon>
        <taxon>Verrucomicrobiia</taxon>
        <taxon>Verrucomicrobiales</taxon>
        <taxon>Verrucomicrobiaceae</taxon>
        <taxon>Prosthecobacter</taxon>
    </lineage>
</organism>
<dbReference type="InterPro" id="IPR019734">
    <property type="entry name" value="TPR_rpt"/>
</dbReference>
<evidence type="ECO:0000313" key="4">
    <source>
        <dbReference type="EMBL" id="GAA5137694.1"/>
    </source>
</evidence>
<feature type="repeat" description="TPR" evidence="3">
    <location>
        <begin position="192"/>
        <end position="225"/>
    </location>
</feature>
<gene>
    <name evidence="4" type="ORF">GCM10023213_14920</name>
</gene>
<name>A0ABP9NZV5_9BACT</name>
<proteinExistence type="predicted"/>
<dbReference type="Pfam" id="PF13424">
    <property type="entry name" value="TPR_12"/>
    <property type="match status" value="1"/>
</dbReference>
<accession>A0ABP9NZV5</accession>
<reference evidence="5" key="1">
    <citation type="journal article" date="2019" name="Int. J. Syst. Evol. Microbiol.">
        <title>The Global Catalogue of Microorganisms (GCM) 10K type strain sequencing project: providing services to taxonomists for standard genome sequencing and annotation.</title>
        <authorList>
            <consortium name="The Broad Institute Genomics Platform"/>
            <consortium name="The Broad Institute Genome Sequencing Center for Infectious Disease"/>
            <person name="Wu L."/>
            <person name="Ma J."/>
        </authorList>
    </citation>
    <scope>NUCLEOTIDE SEQUENCE [LARGE SCALE GENOMIC DNA]</scope>
    <source>
        <strain evidence="5">JCM 18053</strain>
    </source>
</reference>
<keyword evidence="1" id="KW-0677">Repeat</keyword>
<keyword evidence="2 3" id="KW-0802">TPR repeat</keyword>
<dbReference type="Proteomes" id="UP001499852">
    <property type="component" value="Unassembled WGS sequence"/>
</dbReference>
<evidence type="ECO:0000313" key="5">
    <source>
        <dbReference type="Proteomes" id="UP001499852"/>
    </source>
</evidence>
<sequence>MLSGFYQTPRPNTVSASLSSFSNLLDNHAANLLGQGRLEEALSAATSALSGLREAVEDDPAELPRLFTGLQVLAEIQREMGDVAGSEASYGEALEISARATIPADEVAHVRTQLATLLDFSQREAEAIPLYEQAISDYEALTPANEETAAQLRNNLAMIYKGLGKFALAEQHYLRALETLEAKRGRETEEVASVYNNLGSLYYTAGFPDQAKEMFTEALQIRSKLLGPDHPDVAQSHCNLATANHELGDNAASIRDFEQSLRILELHLANEAVSYEAVSLDYIALLENQGEEKKAAAARKRLDKMLSTLD</sequence>
<dbReference type="Pfam" id="PF13374">
    <property type="entry name" value="TPR_10"/>
    <property type="match status" value="1"/>
</dbReference>
<dbReference type="SMART" id="SM00028">
    <property type="entry name" value="TPR"/>
    <property type="match status" value="4"/>
</dbReference>
<evidence type="ECO:0000256" key="1">
    <source>
        <dbReference type="ARBA" id="ARBA00022737"/>
    </source>
</evidence>